<feature type="domain" description="HTH luxR-type" evidence="4">
    <location>
        <begin position="190"/>
        <end position="256"/>
    </location>
</feature>
<dbReference type="PANTHER" id="PTHR44688">
    <property type="entry name" value="DNA-BINDING TRANSCRIPTIONAL ACTIVATOR DEVR_DOSR"/>
    <property type="match status" value="1"/>
</dbReference>
<dbReference type="EMBL" id="PYJM01000012">
    <property type="protein sequence ID" value="PUA41516.1"/>
    <property type="molecule type" value="Genomic_DNA"/>
</dbReference>
<evidence type="ECO:0000313" key="6">
    <source>
        <dbReference type="Proteomes" id="UP000244178"/>
    </source>
</evidence>
<keyword evidence="1" id="KW-0805">Transcription regulation</keyword>
<dbReference type="Pfam" id="PF00196">
    <property type="entry name" value="GerE"/>
    <property type="match status" value="1"/>
</dbReference>
<organism evidence="5 6">
    <name type="scientific">Pseudomonas protegens</name>
    <dbReference type="NCBI Taxonomy" id="380021"/>
    <lineage>
        <taxon>Bacteria</taxon>
        <taxon>Pseudomonadati</taxon>
        <taxon>Pseudomonadota</taxon>
        <taxon>Gammaproteobacteria</taxon>
        <taxon>Pseudomonadales</taxon>
        <taxon>Pseudomonadaceae</taxon>
        <taxon>Pseudomonas</taxon>
    </lineage>
</organism>
<gene>
    <name evidence="5" type="ORF">C5U62_31625</name>
</gene>
<dbReference type="AlphaFoldDB" id="A0A2T6GBH9"/>
<dbReference type="SUPFAM" id="SSF46894">
    <property type="entry name" value="C-terminal effector domain of the bipartite response regulators"/>
    <property type="match status" value="1"/>
</dbReference>
<dbReference type="InterPro" id="IPR036388">
    <property type="entry name" value="WH-like_DNA-bd_sf"/>
</dbReference>
<accession>A0A2T6GBH9</accession>
<sequence>MSLDVTSLAWHRSIGKLLAQLDSPIFWYSLVHLLKEYTPIDNWVVLIFSKNEVNFVCCRETINEDEKNALINEYINNLYMLDPFYISNRENPKSGLFHLFDIAPVHFFETEYYNSYFKHHVLSDEIQYNVRLDEDRTLCLSLGSQSQFTQGQMALLELIQPWVIELMRLRMKFEVNIEKNTTQHNKWQDKMEQFNTLLTQREMEILKLLFSGFSNRQVAGKLCISVETVKAHRRNFYAKLNIKSQSEFFALFFHEEK</sequence>
<keyword evidence="3" id="KW-0804">Transcription</keyword>
<reference evidence="5 6" key="1">
    <citation type="submission" date="2018-03" db="EMBL/GenBank/DDBJ databases">
        <title>Draft genome sequence of the plant growth promoting rhizobacterium Pseudomonas protegens strain BNJ-SS-45 isolated from wheat (Triticum aestivum) rhizosphere.</title>
        <authorList>
            <person name="Bajpai A."/>
            <person name="Shende K."/>
            <person name="Meena N."/>
            <person name="Upadhyayula S.R."/>
            <person name="Suravajhala P."/>
            <person name="Medicherla K.M."/>
            <person name="Johri B.N."/>
        </authorList>
    </citation>
    <scope>NUCLEOTIDE SEQUENCE [LARGE SCALE GENOMIC DNA]</scope>
    <source>
        <strain evidence="5 6">BNJ-SS-45</strain>
    </source>
</reference>
<dbReference type="InterPro" id="IPR000792">
    <property type="entry name" value="Tscrpt_reg_LuxR_C"/>
</dbReference>
<evidence type="ECO:0000256" key="2">
    <source>
        <dbReference type="ARBA" id="ARBA00023125"/>
    </source>
</evidence>
<dbReference type="GO" id="GO:0003677">
    <property type="term" value="F:DNA binding"/>
    <property type="evidence" value="ECO:0007669"/>
    <property type="project" value="UniProtKB-KW"/>
</dbReference>
<dbReference type="SMART" id="SM00421">
    <property type="entry name" value="HTH_LUXR"/>
    <property type="match status" value="1"/>
</dbReference>
<comment type="caution">
    <text evidence="5">The sequence shown here is derived from an EMBL/GenBank/DDBJ whole genome shotgun (WGS) entry which is preliminary data.</text>
</comment>
<evidence type="ECO:0000256" key="1">
    <source>
        <dbReference type="ARBA" id="ARBA00023015"/>
    </source>
</evidence>
<dbReference type="CDD" id="cd06170">
    <property type="entry name" value="LuxR_C_like"/>
    <property type="match status" value="1"/>
</dbReference>
<protein>
    <submittedName>
        <fullName evidence="5">Helix-turn-helix transcriptional regulator</fullName>
    </submittedName>
</protein>
<dbReference type="PROSITE" id="PS50043">
    <property type="entry name" value="HTH_LUXR_2"/>
    <property type="match status" value="1"/>
</dbReference>
<name>A0A2T6GBH9_9PSED</name>
<dbReference type="PANTHER" id="PTHR44688:SF16">
    <property type="entry name" value="DNA-BINDING TRANSCRIPTIONAL ACTIVATOR DEVR_DOSR"/>
    <property type="match status" value="1"/>
</dbReference>
<dbReference type="Proteomes" id="UP000244178">
    <property type="component" value="Unassembled WGS sequence"/>
</dbReference>
<dbReference type="GO" id="GO:0006355">
    <property type="term" value="P:regulation of DNA-templated transcription"/>
    <property type="evidence" value="ECO:0007669"/>
    <property type="project" value="InterPro"/>
</dbReference>
<dbReference type="RefSeq" id="WP_108546420.1">
    <property type="nucleotide sequence ID" value="NZ_PYJM01000012.1"/>
</dbReference>
<evidence type="ECO:0000259" key="4">
    <source>
        <dbReference type="PROSITE" id="PS50043"/>
    </source>
</evidence>
<keyword evidence="2" id="KW-0238">DNA-binding</keyword>
<proteinExistence type="predicted"/>
<dbReference type="Gene3D" id="1.10.10.10">
    <property type="entry name" value="Winged helix-like DNA-binding domain superfamily/Winged helix DNA-binding domain"/>
    <property type="match status" value="1"/>
</dbReference>
<dbReference type="InterPro" id="IPR016032">
    <property type="entry name" value="Sig_transdc_resp-reg_C-effctor"/>
</dbReference>
<evidence type="ECO:0000313" key="5">
    <source>
        <dbReference type="EMBL" id="PUA41516.1"/>
    </source>
</evidence>
<dbReference type="PRINTS" id="PR00038">
    <property type="entry name" value="HTHLUXR"/>
</dbReference>
<evidence type="ECO:0000256" key="3">
    <source>
        <dbReference type="ARBA" id="ARBA00023163"/>
    </source>
</evidence>